<evidence type="ECO:0000313" key="2">
    <source>
        <dbReference type="Proteomes" id="UP000679691"/>
    </source>
</evidence>
<dbReference type="Proteomes" id="UP000679691">
    <property type="component" value="Unassembled WGS sequence"/>
</dbReference>
<keyword evidence="2" id="KW-1185">Reference proteome</keyword>
<dbReference type="EMBL" id="JAGKSB010000023">
    <property type="protein sequence ID" value="MBP3944542.1"/>
    <property type="molecule type" value="Genomic_DNA"/>
</dbReference>
<proteinExistence type="predicted"/>
<evidence type="ECO:0008006" key="3">
    <source>
        <dbReference type="Google" id="ProtNLM"/>
    </source>
</evidence>
<evidence type="ECO:0000313" key="1">
    <source>
        <dbReference type="EMBL" id="MBP3944542.1"/>
    </source>
</evidence>
<dbReference type="RefSeq" id="WP_353548055.1">
    <property type="nucleotide sequence ID" value="NZ_JAGKSB010000023.1"/>
</dbReference>
<name>A0A8T4HBZ2_9SPHI</name>
<dbReference type="AlphaFoldDB" id="A0A8T4HBZ2"/>
<gene>
    <name evidence="1" type="ORF">J5U18_13455</name>
</gene>
<sequence>MRILVEGETYSTELLNSLFDDPKFYKSIGLEGKLTSVGYYHSFTKNTLVFMLPKVFMKDGNDTVFSKTKDELIDLIDSISVKHKTEYNWVRQLSVYFYNSLIEYRKRYKESSIIHEIETFELNSNINDKSYSYLDILLSIVNFYKKNKQQILYKHMEFISNLAKKAKWDKTIRKSLPLIGSSNQPIYTEIRNKKKVVNNEEELITYFFSILNHLNQEHHLNLTIDKSYNIIKGKQFELLCNSGLKKLRKIKYRYFSDVLRRMYTLCEMYFSQYDASSVKRKREDFIAISNYNLVFEDMIDKLFSDQLNTTEIEGVTLDKLKYHDDGKIVDHIYDYKSLIDTSDIFYIGDSKYYKSNSEAGKVSKYKQFTYAKNVIQFNIDLLNKNGADSIKPLRYRDKITEGYNISPNFFIYGYIDDVNNYDEDLIEPKGEVVRSFHFEDRLFDRDTLFVHQYKINFLFVLKAYTTFNQYKTQEFRTRTKERFRNEFLKFFNDPTQCNFTLYKSTLPPEESELFVNNNFRLLNGKCFITLDNRLLFAQYLKFNSLDEYVLKDFEQTYI</sequence>
<reference evidence="1" key="1">
    <citation type="submission" date="2021-03" db="EMBL/GenBank/DDBJ databases">
        <authorList>
            <person name="Lu T."/>
            <person name="Wang Q."/>
            <person name="Han X."/>
        </authorList>
    </citation>
    <scope>NUCLEOTIDE SEQUENCE</scope>
    <source>
        <strain evidence="1">WQ 2009</strain>
    </source>
</reference>
<comment type="caution">
    <text evidence="1">The sequence shown here is derived from an EMBL/GenBank/DDBJ whole genome shotgun (WGS) entry which is preliminary data.</text>
</comment>
<protein>
    <recommendedName>
        <fullName evidence="3">LlaJI restriction endonuclease</fullName>
    </recommendedName>
</protein>
<organism evidence="1 2">
    <name type="scientific">Rhinopithecimicrobium faecis</name>
    <dbReference type="NCBI Taxonomy" id="2820698"/>
    <lineage>
        <taxon>Bacteria</taxon>
        <taxon>Pseudomonadati</taxon>
        <taxon>Bacteroidota</taxon>
        <taxon>Sphingobacteriia</taxon>
        <taxon>Sphingobacteriales</taxon>
        <taxon>Sphingobacteriaceae</taxon>
        <taxon>Rhinopithecimicrobium</taxon>
    </lineage>
</organism>
<accession>A0A8T4HBZ2</accession>